<sequence length="227" mass="24958">MEPKHLVRVGYDALSFLYRQDDDTPINQTQWANQLVNILSTKPARVLDLGCGCGVPVARTLACAGHHVVGVDISAVQVARAKELVPEGQFFQADITELAAGACEAEVQSAVSSGERFDAVVALYVLIHLPLEEQAALMRQIGNWVKEGGHCMMTVGITAWTGEVQGWLGSSSDIRMWWSQAAVEEYRKWATDAGFEIVRDEQAPDLRTNQASEGHQFLLLRKLPSCH</sequence>
<dbReference type="Proteomes" id="UP000053820">
    <property type="component" value="Unassembled WGS sequence"/>
</dbReference>
<dbReference type="PANTHER" id="PTHR43861:SF1">
    <property type="entry name" value="TRANS-ACONITATE 2-METHYLTRANSFERASE"/>
    <property type="match status" value="1"/>
</dbReference>
<dbReference type="EMBL" id="KN839846">
    <property type="protein sequence ID" value="KIJ64427.1"/>
    <property type="molecule type" value="Genomic_DNA"/>
</dbReference>
<dbReference type="Gene3D" id="3.40.50.150">
    <property type="entry name" value="Vaccinia Virus protein VP39"/>
    <property type="match status" value="1"/>
</dbReference>
<organism evidence="1 2">
    <name type="scientific">Hydnomerulius pinastri MD-312</name>
    <dbReference type="NCBI Taxonomy" id="994086"/>
    <lineage>
        <taxon>Eukaryota</taxon>
        <taxon>Fungi</taxon>
        <taxon>Dikarya</taxon>
        <taxon>Basidiomycota</taxon>
        <taxon>Agaricomycotina</taxon>
        <taxon>Agaricomycetes</taxon>
        <taxon>Agaricomycetidae</taxon>
        <taxon>Boletales</taxon>
        <taxon>Boletales incertae sedis</taxon>
        <taxon>Leucogyrophana</taxon>
    </lineage>
</organism>
<dbReference type="AlphaFoldDB" id="A0A0C9WFS0"/>
<evidence type="ECO:0000313" key="1">
    <source>
        <dbReference type="EMBL" id="KIJ64427.1"/>
    </source>
</evidence>
<gene>
    <name evidence="1" type="ORF">HYDPIDRAFT_175417</name>
</gene>
<accession>A0A0C9WFS0</accession>
<dbReference type="SUPFAM" id="SSF53335">
    <property type="entry name" value="S-adenosyl-L-methionine-dependent methyltransferases"/>
    <property type="match status" value="1"/>
</dbReference>
<dbReference type="OrthoDB" id="540004at2759"/>
<name>A0A0C9WFS0_9AGAM</name>
<dbReference type="InterPro" id="IPR029063">
    <property type="entry name" value="SAM-dependent_MTases_sf"/>
</dbReference>
<dbReference type="CDD" id="cd02440">
    <property type="entry name" value="AdoMet_MTases"/>
    <property type="match status" value="1"/>
</dbReference>
<evidence type="ECO:0008006" key="3">
    <source>
        <dbReference type="Google" id="ProtNLM"/>
    </source>
</evidence>
<protein>
    <recommendedName>
        <fullName evidence="3">Methyltransferase domain-containing protein</fullName>
    </recommendedName>
</protein>
<evidence type="ECO:0000313" key="2">
    <source>
        <dbReference type="Proteomes" id="UP000053820"/>
    </source>
</evidence>
<keyword evidence="2" id="KW-1185">Reference proteome</keyword>
<reference evidence="1 2" key="1">
    <citation type="submission" date="2014-04" db="EMBL/GenBank/DDBJ databases">
        <title>Evolutionary Origins and Diversification of the Mycorrhizal Mutualists.</title>
        <authorList>
            <consortium name="DOE Joint Genome Institute"/>
            <consortium name="Mycorrhizal Genomics Consortium"/>
            <person name="Kohler A."/>
            <person name="Kuo A."/>
            <person name="Nagy L.G."/>
            <person name="Floudas D."/>
            <person name="Copeland A."/>
            <person name="Barry K.W."/>
            <person name="Cichocki N."/>
            <person name="Veneault-Fourrey C."/>
            <person name="LaButti K."/>
            <person name="Lindquist E.A."/>
            <person name="Lipzen A."/>
            <person name="Lundell T."/>
            <person name="Morin E."/>
            <person name="Murat C."/>
            <person name="Riley R."/>
            <person name="Ohm R."/>
            <person name="Sun H."/>
            <person name="Tunlid A."/>
            <person name="Henrissat B."/>
            <person name="Grigoriev I.V."/>
            <person name="Hibbett D.S."/>
            <person name="Martin F."/>
        </authorList>
    </citation>
    <scope>NUCLEOTIDE SEQUENCE [LARGE SCALE GENOMIC DNA]</scope>
    <source>
        <strain evidence="1 2">MD-312</strain>
    </source>
</reference>
<dbReference type="PANTHER" id="PTHR43861">
    <property type="entry name" value="TRANS-ACONITATE 2-METHYLTRANSFERASE-RELATED"/>
    <property type="match status" value="1"/>
</dbReference>
<proteinExistence type="predicted"/>
<dbReference type="HOGENOM" id="CLU_060397_2_0_1"/>
<dbReference type="Pfam" id="PF13489">
    <property type="entry name" value="Methyltransf_23"/>
    <property type="match status" value="1"/>
</dbReference>